<dbReference type="EMBL" id="LBHU01000004">
    <property type="protein sequence ID" value="KLI62950.1"/>
    <property type="molecule type" value="Genomic_DNA"/>
</dbReference>
<evidence type="ECO:0000313" key="3">
    <source>
        <dbReference type="Proteomes" id="UP000053455"/>
    </source>
</evidence>
<keyword evidence="1" id="KW-0812">Transmembrane</keyword>
<dbReference type="PATRIC" id="fig|874156.12.peg.2662"/>
<dbReference type="AlphaFoldDB" id="A0A0H0XRQ7"/>
<evidence type="ECO:0000313" key="2">
    <source>
        <dbReference type="EMBL" id="KLI62950.1"/>
    </source>
</evidence>
<comment type="caution">
    <text evidence="2">The sequence shown here is derived from an EMBL/GenBank/DDBJ whole genome shotgun (WGS) entry which is preliminary data.</text>
</comment>
<organism evidence="2 3">
    <name type="scientific">Aurantiacibacter marinus</name>
    <dbReference type="NCBI Taxonomy" id="874156"/>
    <lineage>
        <taxon>Bacteria</taxon>
        <taxon>Pseudomonadati</taxon>
        <taxon>Pseudomonadota</taxon>
        <taxon>Alphaproteobacteria</taxon>
        <taxon>Sphingomonadales</taxon>
        <taxon>Erythrobacteraceae</taxon>
        <taxon>Aurantiacibacter</taxon>
    </lineage>
</organism>
<keyword evidence="3" id="KW-1185">Reference proteome</keyword>
<feature type="transmembrane region" description="Helical" evidence="1">
    <location>
        <begin position="50"/>
        <end position="73"/>
    </location>
</feature>
<protein>
    <submittedName>
        <fullName evidence="2">Uncharacterized protein</fullName>
    </submittedName>
</protein>
<dbReference type="STRING" id="874156.GCA_001021555_02668"/>
<feature type="transmembrane region" description="Helical" evidence="1">
    <location>
        <begin position="6"/>
        <end position="29"/>
    </location>
</feature>
<proteinExistence type="predicted"/>
<dbReference type="Proteomes" id="UP000053455">
    <property type="component" value="Unassembled WGS sequence"/>
</dbReference>
<accession>A0A0H0XRQ7</accession>
<keyword evidence="1" id="KW-0472">Membrane</keyword>
<reference evidence="2 3" key="1">
    <citation type="submission" date="2015-04" db="EMBL/GenBank/DDBJ databases">
        <title>The draft genome sequence of Erythrobacter marinus HWDM-33.</title>
        <authorList>
            <person name="Zhuang L."/>
            <person name="Liu Y."/>
            <person name="Shao Z."/>
        </authorList>
    </citation>
    <scope>NUCLEOTIDE SEQUENCE [LARGE SCALE GENOMIC DNA]</scope>
    <source>
        <strain evidence="2 3">HWDM-33</strain>
    </source>
</reference>
<sequence>MSQYQIDLLFALGLPIIGTIQAIFLWLDAKAGKVRVTPMHHINRADSPRSYTIALVANVLLVAFVMLVGAYYISAVIR</sequence>
<gene>
    <name evidence="2" type="ORF">AAV99_12920</name>
</gene>
<name>A0A0H0XRQ7_9SPHN</name>
<keyword evidence="1" id="KW-1133">Transmembrane helix</keyword>
<evidence type="ECO:0000256" key="1">
    <source>
        <dbReference type="SAM" id="Phobius"/>
    </source>
</evidence>
<dbReference type="RefSeq" id="WP_047094470.1">
    <property type="nucleotide sequence ID" value="NZ_LBHU01000004.1"/>
</dbReference>